<keyword evidence="2" id="KW-0663">Pyridoxal phosphate</keyword>
<reference evidence="5 6" key="1">
    <citation type="submission" date="2017-11" db="EMBL/GenBank/DDBJ databases">
        <title>Evolution of Phototrophy in the Chloroflexi Phylum Driven by Horizontal Gene Transfer.</title>
        <authorList>
            <person name="Ward L.M."/>
            <person name="Hemp J."/>
            <person name="Shih P.M."/>
            <person name="Mcglynn S.E."/>
            <person name="Fischer W."/>
        </authorList>
    </citation>
    <scope>NUCLEOTIDE SEQUENCE [LARGE SCALE GENOMIC DNA]</scope>
    <source>
        <strain evidence="5">JP3_7</strain>
    </source>
</reference>
<dbReference type="GO" id="GO:0006565">
    <property type="term" value="P:L-serine catabolic process"/>
    <property type="evidence" value="ECO:0007669"/>
    <property type="project" value="TreeGrafter"/>
</dbReference>
<dbReference type="NCBIfam" id="NF006050">
    <property type="entry name" value="PRK08197.1"/>
    <property type="match status" value="1"/>
</dbReference>
<dbReference type="SUPFAM" id="SSF53686">
    <property type="entry name" value="Tryptophan synthase beta subunit-like PLP-dependent enzymes"/>
    <property type="match status" value="1"/>
</dbReference>
<dbReference type="GO" id="GO:0004795">
    <property type="term" value="F:threonine synthase activity"/>
    <property type="evidence" value="ECO:0007669"/>
    <property type="project" value="UniProtKB-EC"/>
</dbReference>
<gene>
    <name evidence="5" type="ORF">CUN48_12975</name>
</gene>
<dbReference type="GO" id="GO:0030170">
    <property type="term" value="F:pyridoxal phosphate binding"/>
    <property type="evidence" value="ECO:0007669"/>
    <property type="project" value="InterPro"/>
</dbReference>
<protein>
    <submittedName>
        <fullName evidence="5">Threonine synthase</fullName>
        <ecNumber evidence="5">4.2.3.1</ecNumber>
    </submittedName>
</protein>
<dbReference type="PANTHER" id="PTHR48078:SF6">
    <property type="entry name" value="L-THREONINE DEHYDRATASE CATABOLIC TDCB"/>
    <property type="match status" value="1"/>
</dbReference>
<accession>A0A2M8Q9W6</accession>
<dbReference type="GO" id="GO:0003941">
    <property type="term" value="F:L-serine ammonia-lyase activity"/>
    <property type="evidence" value="ECO:0007669"/>
    <property type="project" value="TreeGrafter"/>
</dbReference>
<evidence type="ECO:0000313" key="6">
    <source>
        <dbReference type="Proteomes" id="UP000230790"/>
    </source>
</evidence>
<proteinExistence type="predicted"/>
<evidence type="ECO:0000256" key="1">
    <source>
        <dbReference type="ARBA" id="ARBA00001933"/>
    </source>
</evidence>
<dbReference type="PANTHER" id="PTHR48078">
    <property type="entry name" value="THREONINE DEHYDRATASE, MITOCHONDRIAL-RELATED"/>
    <property type="match status" value="1"/>
</dbReference>
<dbReference type="GO" id="GO:0006567">
    <property type="term" value="P:L-threonine catabolic process"/>
    <property type="evidence" value="ECO:0007669"/>
    <property type="project" value="TreeGrafter"/>
</dbReference>
<dbReference type="InterPro" id="IPR036052">
    <property type="entry name" value="TrpB-like_PALP_sf"/>
</dbReference>
<name>A0A2M8Q9W6_9CHLR</name>
<dbReference type="GO" id="GO:0004794">
    <property type="term" value="F:threonine deaminase activity"/>
    <property type="evidence" value="ECO:0007669"/>
    <property type="project" value="TreeGrafter"/>
</dbReference>
<dbReference type="InterPro" id="IPR000634">
    <property type="entry name" value="Ser/Thr_deHydtase_PyrdxlP-BS"/>
</dbReference>
<dbReference type="EMBL" id="PGTN01000127">
    <property type="protein sequence ID" value="PJF46597.1"/>
    <property type="molecule type" value="Genomic_DNA"/>
</dbReference>
<sequence>MRSFLSHLECSYCGATYSADELHTTCAQCGKVLLARYDLQAARQHLTPEALCRRPTTMWRWFEIMPVRDPANVVTLGEGCTPLLPAGRLGERLGTDRLWIKDEGLNPTGSFKARGLSAAVSKAKELGVKAVAIPSAGNAASALAAYGARAGLAVYQFMPQDVPEMMRKESFQYGARAYLVQGLINDAGRLVRERAARKGWFDVSTLREPYRQEGKKTMGLELAEQFNWTLPDAIIYPTGGGTGIVGMWKA</sequence>
<dbReference type="AlphaFoldDB" id="A0A2M8Q9W6"/>
<dbReference type="InterPro" id="IPR050147">
    <property type="entry name" value="Ser/Thr_Dehydratase"/>
</dbReference>
<dbReference type="InterPro" id="IPR001926">
    <property type="entry name" value="TrpB-like_PALP"/>
</dbReference>
<feature type="non-terminal residue" evidence="5">
    <location>
        <position position="250"/>
    </location>
</feature>
<comment type="caution">
    <text evidence="5">The sequence shown here is derived from an EMBL/GenBank/DDBJ whole genome shotgun (WGS) entry which is preliminary data.</text>
</comment>
<evidence type="ECO:0000259" key="4">
    <source>
        <dbReference type="Pfam" id="PF00291"/>
    </source>
</evidence>
<keyword evidence="3 5" id="KW-0456">Lyase</keyword>
<evidence type="ECO:0000313" key="5">
    <source>
        <dbReference type="EMBL" id="PJF46597.1"/>
    </source>
</evidence>
<feature type="domain" description="Tryptophan synthase beta chain-like PALP" evidence="4">
    <location>
        <begin position="74"/>
        <end position="249"/>
    </location>
</feature>
<dbReference type="EC" id="4.2.3.1" evidence="5"/>
<dbReference type="Gene3D" id="3.40.50.1100">
    <property type="match status" value="2"/>
</dbReference>
<evidence type="ECO:0000256" key="3">
    <source>
        <dbReference type="ARBA" id="ARBA00023239"/>
    </source>
</evidence>
<evidence type="ECO:0000256" key="2">
    <source>
        <dbReference type="ARBA" id="ARBA00022898"/>
    </source>
</evidence>
<comment type="cofactor">
    <cofactor evidence="1">
        <name>pyridoxal 5'-phosphate</name>
        <dbReference type="ChEBI" id="CHEBI:597326"/>
    </cofactor>
</comment>
<dbReference type="Proteomes" id="UP000230790">
    <property type="component" value="Unassembled WGS sequence"/>
</dbReference>
<dbReference type="GO" id="GO:0009097">
    <property type="term" value="P:isoleucine biosynthetic process"/>
    <property type="evidence" value="ECO:0007669"/>
    <property type="project" value="TreeGrafter"/>
</dbReference>
<dbReference type="PROSITE" id="PS00165">
    <property type="entry name" value="DEHYDRATASE_SER_THR"/>
    <property type="match status" value="1"/>
</dbReference>
<organism evidence="5 6">
    <name type="scientific">Candidatus Thermofonsia Clade 3 bacterium</name>
    <dbReference type="NCBI Taxonomy" id="2364212"/>
    <lineage>
        <taxon>Bacteria</taxon>
        <taxon>Bacillati</taxon>
        <taxon>Chloroflexota</taxon>
        <taxon>Candidatus Thermofontia</taxon>
        <taxon>Candidatus Thermofonsia Clade 3</taxon>
    </lineage>
</organism>
<dbReference type="Pfam" id="PF00291">
    <property type="entry name" value="PALP"/>
    <property type="match status" value="1"/>
</dbReference>